<evidence type="ECO:0000313" key="2">
    <source>
        <dbReference type="EMBL" id="QAA32540.1"/>
    </source>
</evidence>
<dbReference type="Pfam" id="PF13302">
    <property type="entry name" value="Acetyltransf_3"/>
    <property type="match status" value="1"/>
</dbReference>
<dbReference type="InterPro" id="IPR000182">
    <property type="entry name" value="GNAT_dom"/>
</dbReference>
<dbReference type="PANTHER" id="PTHR43415">
    <property type="entry name" value="SPERMIDINE N(1)-ACETYLTRANSFERASE"/>
    <property type="match status" value="1"/>
</dbReference>
<keyword evidence="3" id="KW-1185">Reference proteome</keyword>
<proteinExistence type="predicted"/>
<gene>
    <name evidence="2" type="ORF">C1I91_13360</name>
</gene>
<sequence length="188" mass="22117">MSIERSSSLELYNDKICLRDMNEGDIDDYITWNTIETEWQNWDAPWEKKEKVDVEDLREKLKLRLEVEPPKSRRRFEICKLDGIHIGWVSSYYINGDTSKLAVGIDIPSERYRGEKLGKAALLLFITYKFETEDIEHIYTETWSGNHRMIKLAEKLGFQLAEKEENSISFDGQTYHGLTFKLDKTNVL</sequence>
<feature type="domain" description="N-acetyltransferase" evidence="1">
    <location>
        <begin position="16"/>
        <end position="181"/>
    </location>
</feature>
<dbReference type="InterPro" id="IPR016181">
    <property type="entry name" value="Acyl_CoA_acyltransferase"/>
</dbReference>
<dbReference type="KEGG" id="cmah:C1I91_13360"/>
<dbReference type="AlphaFoldDB" id="A0A410DU47"/>
<protein>
    <recommendedName>
        <fullName evidence="1">N-acetyltransferase domain-containing protein</fullName>
    </recommendedName>
</protein>
<dbReference type="Proteomes" id="UP000286268">
    <property type="component" value="Chromosome"/>
</dbReference>
<dbReference type="SUPFAM" id="SSF55729">
    <property type="entry name" value="Acyl-CoA N-acyltransferases (Nat)"/>
    <property type="match status" value="1"/>
</dbReference>
<evidence type="ECO:0000259" key="1">
    <source>
        <dbReference type="PROSITE" id="PS51186"/>
    </source>
</evidence>
<dbReference type="GO" id="GO:0016747">
    <property type="term" value="F:acyltransferase activity, transferring groups other than amino-acyl groups"/>
    <property type="evidence" value="ECO:0007669"/>
    <property type="project" value="InterPro"/>
</dbReference>
<evidence type="ECO:0000313" key="3">
    <source>
        <dbReference type="Proteomes" id="UP000286268"/>
    </source>
</evidence>
<name>A0A410DU47_9CLOT</name>
<accession>A0A410DU47</accession>
<dbReference type="PANTHER" id="PTHR43415:SF4">
    <property type="entry name" value="N-ACETYLTRANSFERASE DOMAIN-CONTAINING PROTEIN"/>
    <property type="match status" value="1"/>
</dbReference>
<reference evidence="2 3" key="1">
    <citation type="submission" date="2018-01" db="EMBL/GenBank/DDBJ databases">
        <title>Genome Sequencing and Assembly of Anaerobacter polyendosporus strain CT4.</title>
        <authorList>
            <person name="Tachaapaikoon C."/>
            <person name="Sutheeworapong S."/>
            <person name="Jenjaroenpun P."/>
            <person name="Wongsurawat T."/>
            <person name="Nookeaw I."/>
            <person name="Cheawchanlertfa P."/>
            <person name="Kosugi A."/>
            <person name="Cheevadhanarak S."/>
            <person name="Ratanakhanokchai K."/>
        </authorList>
    </citation>
    <scope>NUCLEOTIDE SEQUENCE [LARGE SCALE GENOMIC DNA]</scope>
    <source>
        <strain evidence="2 3">CT4</strain>
    </source>
</reference>
<dbReference type="Gene3D" id="3.40.630.30">
    <property type="match status" value="1"/>
</dbReference>
<organism evidence="2 3">
    <name type="scientific">Clostridium manihotivorum</name>
    <dbReference type="NCBI Taxonomy" id="2320868"/>
    <lineage>
        <taxon>Bacteria</taxon>
        <taxon>Bacillati</taxon>
        <taxon>Bacillota</taxon>
        <taxon>Clostridia</taxon>
        <taxon>Eubacteriales</taxon>
        <taxon>Clostridiaceae</taxon>
        <taxon>Clostridium</taxon>
    </lineage>
</organism>
<dbReference type="PROSITE" id="PS51186">
    <property type="entry name" value="GNAT"/>
    <property type="match status" value="1"/>
</dbReference>
<dbReference type="RefSeq" id="WP_128213329.1">
    <property type="nucleotide sequence ID" value="NZ_CP025746.1"/>
</dbReference>
<dbReference type="OrthoDB" id="9795206at2"/>
<dbReference type="EMBL" id="CP025746">
    <property type="protein sequence ID" value="QAA32540.1"/>
    <property type="molecule type" value="Genomic_DNA"/>
</dbReference>